<reference evidence="1 2" key="1">
    <citation type="submission" date="2024-06" db="EMBL/GenBank/DDBJ databases">
        <title>The Natural Products Discovery Center: Release of the First 8490 Sequenced Strains for Exploring Actinobacteria Biosynthetic Diversity.</title>
        <authorList>
            <person name="Kalkreuter E."/>
            <person name="Kautsar S.A."/>
            <person name="Yang D."/>
            <person name="Bader C.D."/>
            <person name="Teijaro C.N."/>
            <person name="Fluegel L."/>
            <person name="Davis C.M."/>
            <person name="Simpson J.R."/>
            <person name="Lauterbach L."/>
            <person name="Steele A.D."/>
            <person name="Gui C."/>
            <person name="Meng S."/>
            <person name="Li G."/>
            <person name="Viehrig K."/>
            <person name="Ye F."/>
            <person name="Su P."/>
            <person name="Kiefer A.F."/>
            <person name="Nichols A."/>
            <person name="Cepeda A.J."/>
            <person name="Yan W."/>
            <person name="Fan B."/>
            <person name="Jiang Y."/>
            <person name="Adhikari A."/>
            <person name="Zheng C.-J."/>
            <person name="Schuster L."/>
            <person name="Cowan T.M."/>
            <person name="Smanski M.J."/>
            <person name="Chevrette M.G."/>
            <person name="De Carvalho L.P.S."/>
            <person name="Shen B."/>
        </authorList>
    </citation>
    <scope>NUCLEOTIDE SEQUENCE [LARGE SCALE GENOMIC DNA]</scope>
    <source>
        <strain evidence="1 2">NPDC005137</strain>
    </source>
</reference>
<comment type="caution">
    <text evidence="1">The sequence shown here is derived from an EMBL/GenBank/DDBJ whole genome shotgun (WGS) entry which is preliminary data.</text>
</comment>
<gene>
    <name evidence="1" type="ORF">ABZV61_41670</name>
</gene>
<proteinExistence type="predicted"/>
<keyword evidence="2" id="KW-1185">Reference proteome</keyword>
<dbReference type="EMBL" id="JBEXIP010000085">
    <property type="protein sequence ID" value="MET8439063.1"/>
    <property type="molecule type" value="Genomic_DNA"/>
</dbReference>
<organism evidence="1 2">
    <name type="scientific">Streptomyces sp. 900116325</name>
    <dbReference type="NCBI Taxonomy" id="3154295"/>
    <lineage>
        <taxon>Bacteria</taxon>
        <taxon>Bacillati</taxon>
        <taxon>Actinomycetota</taxon>
        <taxon>Actinomycetes</taxon>
        <taxon>Kitasatosporales</taxon>
        <taxon>Streptomycetaceae</taxon>
        <taxon>Streptomyces</taxon>
    </lineage>
</organism>
<evidence type="ECO:0000313" key="2">
    <source>
        <dbReference type="Proteomes" id="UP001550044"/>
    </source>
</evidence>
<evidence type="ECO:0000313" key="1">
    <source>
        <dbReference type="EMBL" id="MET8439063.1"/>
    </source>
</evidence>
<accession>A0ABV2UQM7</accession>
<name>A0ABV2UQM7_9ACTN</name>
<sequence>MRLAVSSASRRAVQTVELLKRYSWGVLATARVSSGEVGVVQRFAVEPHLAGYSVEVLPEGERKIDVVAEIDHAVEGEF</sequence>
<dbReference type="RefSeq" id="WP_356713485.1">
    <property type="nucleotide sequence ID" value="NZ_JBEXIP010000085.1"/>
</dbReference>
<protein>
    <submittedName>
        <fullName evidence="1">Uncharacterized protein</fullName>
    </submittedName>
</protein>
<dbReference type="Proteomes" id="UP001550044">
    <property type="component" value="Unassembled WGS sequence"/>
</dbReference>